<dbReference type="RefSeq" id="WP_062290285.1">
    <property type="nucleotide sequence ID" value="NZ_CP013200.1"/>
</dbReference>
<reference evidence="3" key="1">
    <citation type="submission" date="2015-11" db="EMBL/GenBank/DDBJ databases">
        <authorList>
            <person name="Kumar R."/>
            <person name="Singh D."/>
            <person name="Swarnkar M.K."/>
            <person name="Singh A.K."/>
            <person name="Kumar S."/>
        </authorList>
    </citation>
    <scope>NUCLEOTIDE SEQUENCE [LARGE SCALE GENOMIC DNA]</scope>
    <source>
        <strain evidence="3">ERGS4:06</strain>
    </source>
</reference>
<protein>
    <submittedName>
        <fullName evidence="2">Uncharacterized protein</fullName>
    </submittedName>
</protein>
<evidence type="ECO:0000313" key="2">
    <source>
        <dbReference type="EMBL" id="ALO67441.1"/>
    </source>
</evidence>
<organism evidence="2 3">
    <name type="scientific">Arthrobacter alpinus</name>
    <dbReference type="NCBI Taxonomy" id="656366"/>
    <lineage>
        <taxon>Bacteria</taxon>
        <taxon>Bacillati</taxon>
        <taxon>Actinomycetota</taxon>
        <taxon>Actinomycetes</taxon>
        <taxon>Micrococcales</taxon>
        <taxon>Micrococcaceae</taxon>
        <taxon>Arthrobacter</taxon>
    </lineage>
</organism>
<gene>
    <name evidence="2" type="ORF">AS189_14280</name>
</gene>
<feature type="compositionally biased region" description="Polar residues" evidence="1">
    <location>
        <begin position="1"/>
        <end position="18"/>
    </location>
</feature>
<dbReference type="Proteomes" id="UP000059574">
    <property type="component" value="Chromosome"/>
</dbReference>
<dbReference type="EMBL" id="CP013200">
    <property type="protein sequence ID" value="ALO67441.1"/>
    <property type="molecule type" value="Genomic_DNA"/>
</dbReference>
<feature type="region of interest" description="Disordered" evidence="1">
    <location>
        <begin position="1"/>
        <end position="24"/>
    </location>
</feature>
<sequence length="796" mass="82693">MNAQGANAQETPAPQPTANAPGLPALSYRVGTRPAFLAAMVQGIASAGHPALAGLRTRELSDPSMALLDAWATAADVLTFYQERLCNEGYLRTASLDRSVRELAALVGWRPRPGVAATAYLAYTIDPHTPEVLIPAGSRANSVPGPGETMQAFESSDKLPARAAWNQLRPRMSRDQDAAAVLARGLCLAGTTTGLKPNDALVLDLGTGSVQAVRVKSAAADPDAGLTRVELMDWTGGDLALAVHKQALAAAKAAMADVAGTATAQRVEVVLDKLAKQLGALPAAEFARTVGTDALAVLGAELATARERGWTRLVPSLEQARAALAAVASGPATTAGTAGGSFAASLLAGMRLAGKGEQSPIDALVDGLLRPASVPPATSQKLERSYSATFTGAGNVYPQLLAGIYSQLAPTLYAALAATRISSSTTLRVSALRRRSPLFGHNAQVQGFFKGGEYHPPVDTKELDLAGDENPFVAYLDGAVEGLQPAQHVVMEHGFPLDPDDPAKTEAFGALLTTVKLVRTGSRKAYGLSGPATTLVLTDEWWKPNNPDTMGHLRASAAYVQEEALELAQEPITDNVQDAELELDGLYDGLTAGRWVIVTGERADLGTAGVQGAELLMLAAVAHTGRSDDGTILAGEDRHTFLTFAQPLAYSYKRDTVGVYGNVAHATHGETRQEVLGAGSAASALQQFSLKAAPLTYLAAPTPAGAASSLVVRVNGVQWPEVPGLAYLTDGQRGFFTAVTEAGATTITFGSPPHGQRLPSGVTTSRPATVAASAHPGMSAQAKSASWQPAPWASRT</sequence>
<evidence type="ECO:0000256" key="1">
    <source>
        <dbReference type="SAM" id="MobiDB-lite"/>
    </source>
</evidence>
<dbReference type="AlphaFoldDB" id="A0A0S2M1F2"/>
<name>A0A0S2M1F2_9MICC</name>
<proteinExistence type="predicted"/>
<reference evidence="2 3" key="2">
    <citation type="journal article" date="2016" name="J. Biotechnol.">
        <title>Complete genome sequence of Arthrobacter alpinus ERGS4:06, a yellow pigmented bacterium tolerant to cold and radiations isolated from Sikkim Himalaya.</title>
        <authorList>
            <person name="Kumar R."/>
            <person name="Singh D."/>
            <person name="Swarnkar M.K."/>
            <person name="Singh A.K."/>
            <person name="Kumar S."/>
        </authorList>
    </citation>
    <scope>NUCLEOTIDE SEQUENCE [LARGE SCALE GENOMIC DNA]</scope>
    <source>
        <strain evidence="2 3">ERGS4:06</strain>
    </source>
</reference>
<accession>A0A0S2M1F2</accession>
<feature type="region of interest" description="Disordered" evidence="1">
    <location>
        <begin position="750"/>
        <end position="796"/>
    </location>
</feature>
<evidence type="ECO:0000313" key="3">
    <source>
        <dbReference type="Proteomes" id="UP000059574"/>
    </source>
</evidence>